<name>A0A6J4R4J0_9ACTN</name>
<reference evidence="2" key="1">
    <citation type="submission" date="2020-02" db="EMBL/GenBank/DDBJ databases">
        <authorList>
            <person name="Meier V. D."/>
        </authorList>
    </citation>
    <scope>NUCLEOTIDE SEQUENCE</scope>
    <source>
        <strain evidence="2">AVDCRST_MAG02</strain>
    </source>
</reference>
<gene>
    <name evidence="2" type="ORF">AVDCRST_MAG02-2100</name>
</gene>
<protein>
    <submittedName>
        <fullName evidence="2">Transcriptional regulator, MarR family</fullName>
    </submittedName>
</protein>
<evidence type="ECO:0000256" key="1">
    <source>
        <dbReference type="SAM" id="MobiDB-lite"/>
    </source>
</evidence>
<sequence length="152" mass="16328">ERREGRGDPSDKEDYRFCAGEGLQGAQGKRRGDAGGGRAARRAGYGPDRALAERRPARRGARVQARRGTSHRDEDAPAPGRQRPRRAAPRPGRRPQLPGVPDGWRTRPGRPGVGALGAGRGADVRGARPIRAPRARQVADEGTGRARHASQL</sequence>
<feature type="non-terminal residue" evidence="2">
    <location>
        <position position="1"/>
    </location>
</feature>
<accession>A0A6J4R4J0</accession>
<evidence type="ECO:0000313" key="2">
    <source>
        <dbReference type="EMBL" id="CAA9459922.1"/>
    </source>
</evidence>
<feature type="compositionally biased region" description="Low complexity" evidence="1">
    <location>
        <begin position="127"/>
        <end position="136"/>
    </location>
</feature>
<organism evidence="2">
    <name type="scientific">uncultured Rubrobacteraceae bacterium</name>
    <dbReference type="NCBI Taxonomy" id="349277"/>
    <lineage>
        <taxon>Bacteria</taxon>
        <taxon>Bacillati</taxon>
        <taxon>Actinomycetota</taxon>
        <taxon>Rubrobacteria</taxon>
        <taxon>Rubrobacterales</taxon>
        <taxon>Rubrobacteraceae</taxon>
        <taxon>environmental samples</taxon>
    </lineage>
</organism>
<dbReference type="AlphaFoldDB" id="A0A6J4R4J0"/>
<feature type="compositionally biased region" description="Gly residues" evidence="1">
    <location>
        <begin position="111"/>
        <end position="120"/>
    </location>
</feature>
<feature type="region of interest" description="Disordered" evidence="1">
    <location>
        <begin position="1"/>
        <end position="152"/>
    </location>
</feature>
<feature type="compositionally biased region" description="Basic residues" evidence="1">
    <location>
        <begin position="82"/>
        <end position="93"/>
    </location>
</feature>
<feature type="compositionally biased region" description="Basic and acidic residues" evidence="1">
    <location>
        <begin position="1"/>
        <end position="16"/>
    </location>
</feature>
<dbReference type="EMBL" id="CADCVH010000069">
    <property type="protein sequence ID" value="CAA9459922.1"/>
    <property type="molecule type" value="Genomic_DNA"/>
</dbReference>
<feature type="non-terminal residue" evidence="2">
    <location>
        <position position="152"/>
    </location>
</feature>
<feature type="compositionally biased region" description="Basic residues" evidence="1">
    <location>
        <begin position="56"/>
        <end position="69"/>
    </location>
</feature>
<proteinExistence type="predicted"/>